<sequence length="40" mass="4581">IQDLIGRLPLDQQMDAEEYVVIDDNVAAREMPTDEKSFQS</sequence>
<dbReference type="AlphaFoldDB" id="A0A9N9EEM6"/>
<comment type="caution">
    <text evidence="1">The sequence shown here is derived from an EMBL/GenBank/DDBJ whole genome shotgun (WGS) entry which is preliminary data.</text>
</comment>
<feature type="non-terminal residue" evidence="1">
    <location>
        <position position="1"/>
    </location>
</feature>
<dbReference type="EMBL" id="CAJVPI010004934">
    <property type="protein sequence ID" value="CAG8670972.1"/>
    <property type="molecule type" value="Genomic_DNA"/>
</dbReference>
<reference evidence="1" key="1">
    <citation type="submission" date="2021-06" db="EMBL/GenBank/DDBJ databases">
        <authorList>
            <person name="Kallberg Y."/>
            <person name="Tangrot J."/>
            <person name="Rosling A."/>
        </authorList>
    </citation>
    <scope>NUCLEOTIDE SEQUENCE</scope>
    <source>
        <strain evidence="1">BR232B</strain>
    </source>
</reference>
<protein>
    <submittedName>
        <fullName evidence="1">2691_t:CDS:1</fullName>
    </submittedName>
</protein>
<proteinExistence type="predicted"/>
<gene>
    <name evidence="1" type="ORF">PBRASI_LOCUS11302</name>
</gene>
<name>A0A9N9EEM6_9GLOM</name>
<evidence type="ECO:0000313" key="1">
    <source>
        <dbReference type="EMBL" id="CAG8670972.1"/>
    </source>
</evidence>
<accession>A0A9N9EEM6</accession>
<dbReference type="OrthoDB" id="2424758at2759"/>
<organism evidence="1 2">
    <name type="scientific">Paraglomus brasilianum</name>
    <dbReference type="NCBI Taxonomy" id="144538"/>
    <lineage>
        <taxon>Eukaryota</taxon>
        <taxon>Fungi</taxon>
        <taxon>Fungi incertae sedis</taxon>
        <taxon>Mucoromycota</taxon>
        <taxon>Glomeromycotina</taxon>
        <taxon>Glomeromycetes</taxon>
        <taxon>Paraglomerales</taxon>
        <taxon>Paraglomeraceae</taxon>
        <taxon>Paraglomus</taxon>
    </lineage>
</organism>
<evidence type="ECO:0000313" key="2">
    <source>
        <dbReference type="Proteomes" id="UP000789739"/>
    </source>
</evidence>
<keyword evidence="2" id="KW-1185">Reference proteome</keyword>
<dbReference type="Proteomes" id="UP000789739">
    <property type="component" value="Unassembled WGS sequence"/>
</dbReference>